<protein>
    <submittedName>
        <fullName evidence="2">12335_t:CDS:1</fullName>
    </submittedName>
</protein>
<evidence type="ECO:0000313" key="2">
    <source>
        <dbReference type="EMBL" id="CAG8681669.1"/>
    </source>
</evidence>
<comment type="caution">
    <text evidence="2">The sequence shown here is derived from an EMBL/GenBank/DDBJ whole genome shotgun (WGS) entry which is preliminary data.</text>
</comment>
<organism evidence="2 3">
    <name type="scientific">Funneliformis mosseae</name>
    <name type="common">Endomycorrhizal fungus</name>
    <name type="synonym">Glomus mosseae</name>
    <dbReference type="NCBI Taxonomy" id="27381"/>
    <lineage>
        <taxon>Eukaryota</taxon>
        <taxon>Fungi</taxon>
        <taxon>Fungi incertae sedis</taxon>
        <taxon>Mucoromycota</taxon>
        <taxon>Glomeromycotina</taxon>
        <taxon>Glomeromycetes</taxon>
        <taxon>Glomerales</taxon>
        <taxon>Glomeraceae</taxon>
        <taxon>Funneliformis</taxon>
    </lineage>
</organism>
<evidence type="ECO:0000259" key="1">
    <source>
        <dbReference type="Pfam" id="PF24209"/>
    </source>
</evidence>
<dbReference type="AlphaFoldDB" id="A0A9N9HFL8"/>
<proteinExistence type="predicted"/>
<dbReference type="EMBL" id="CAJVPP010006776">
    <property type="protein sequence ID" value="CAG8681669.1"/>
    <property type="molecule type" value="Genomic_DNA"/>
</dbReference>
<accession>A0A9N9HFL8</accession>
<sequence>MFDLTNIFNNNVEIMVQIINETPTKHFKLGLNLTDNLSIIRKELKEKGIINDTMFFSKKIAESEYSGIPLENEENSLLNDVIEGNNKTLYLMKNSNQDWEFLNETHHLDYGCTMTFDGIKKGYRKAFIMKDCKMTEIGAEGCRKGKIEFNSSKDRMMMKNLFFMNDTNVESFINLGITDEKLRNSNIESETYAEYGKVSLKFREYLEPTEDFISAIEDASKSGDPAKFKKITEEFGQFIPTEVTLGGRAYFEENNTRCARLSETSNDSSGYCINIISLIGGQQPDRFEEFDEKSWVKSLTDYKNWACIEFRNPISIFQLLPDYLRRKNTYSLGKRIHYSKIENFNYSLKEFGRPVVFELNIPTNISKILRDKEADCNIFATVADVEKSKNEFFHCQILYPTNGKPSITIHCIQKNFRKRLCKLKIGWMVIGYNTDLNFLTDFDVQLKIIEKDFSASNNQTMMFDTEFSYDSNVNPPCLGIPVLNKLDSSNESLIIGHHFFNNQTKKEIGLCTFSYCLKNKRYVNLPNFTFYTLIISNYSKPNAFGTIPFEHSLFKKPYINHNNKPDVRFISLYSTKKSSGPAFLKQDSKKISIKYINCNCKTCSICKRDKKLKRSENNIECAFFNP</sequence>
<dbReference type="Proteomes" id="UP000789375">
    <property type="component" value="Unassembled WGS sequence"/>
</dbReference>
<evidence type="ECO:0000313" key="3">
    <source>
        <dbReference type="Proteomes" id="UP000789375"/>
    </source>
</evidence>
<keyword evidence="3" id="KW-1185">Reference proteome</keyword>
<gene>
    <name evidence="2" type="ORF">FMOSSE_LOCUS12923</name>
</gene>
<dbReference type="InterPro" id="IPR055854">
    <property type="entry name" value="DUF7431"/>
</dbReference>
<dbReference type="Pfam" id="PF24209">
    <property type="entry name" value="DUF7431"/>
    <property type="match status" value="1"/>
</dbReference>
<feature type="domain" description="DUF7431" evidence="1">
    <location>
        <begin position="336"/>
        <end position="603"/>
    </location>
</feature>
<name>A0A9N9HFL8_FUNMO</name>
<reference evidence="2" key="1">
    <citation type="submission" date="2021-06" db="EMBL/GenBank/DDBJ databases">
        <authorList>
            <person name="Kallberg Y."/>
            <person name="Tangrot J."/>
            <person name="Rosling A."/>
        </authorList>
    </citation>
    <scope>NUCLEOTIDE SEQUENCE</scope>
    <source>
        <strain evidence="2">87-6 pot B 2015</strain>
    </source>
</reference>